<comment type="subcellular location">
    <subcellularLocation>
        <location evidence="1">Cell membrane</location>
        <topology evidence="1">Multi-pass membrane protein</topology>
    </subcellularLocation>
    <subcellularLocation>
        <location evidence="6">Membrane</location>
        <topology evidence="6">Multi-pass membrane protein</topology>
    </subcellularLocation>
</comment>
<keyword evidence="12" id="KW-1185">Reference proteome</keyword>
<dbReference type="AlphaFoldDB" id="K1JMW1"/>
<protein>
    <recommendedName>
        <fullName evidence="10">MotA/TolQ/ExbB proton channel domain-containing protein</fullName>
    </recommendedName>
</protein>
<comment type="caution">
    <text evidence="11">The sequence shown here is derived from an EMBL/GenBank/DDBJ whole genome shotgun (WGS) entry which is preliminary data.</text>
</comment>
<keyword evidence="4 8" id="KW-1133">Transmembrane helix</keyword>
<gene>
    <name evidence="11" type="ORF">HMPREF9465_00819</name>
</gene>
<feature type="coiled-coil region" evidence="7">
    <location>
        <begin position="66"/>
        <end position="118"/>
    </location>
</feature>
<dbReference type="PANTHER" id="PTHR30625">
    <property type="entry name" value="PROTEIN TOLQ"/>
    <property type="match status" value="1"/>
</dbReference>
<evidence type="ECO:0000259" key="10">
    <source>
        <dbReference type="Pfam" id="PF01618"/>
    </source>
</evidence>
<evidence type="ECO:0000256" key="6">
    <source>
        <dbReference type="RuleBase" id="RU004057"/>
    </source>
</evidence>
<sequence length="438" mass="46135">MISRVFKRTVFAAVVAAGILAGTAAHATTLDDVYRAVAQGTRVEAADAKAAVDAMRASAAAAGAARDEAARTKKSLEAEVAALEEAVSAAQERVRERRAKLEKERASVEAVLASIERHEGLLTESVMKTQIGRSKAFMDDAPVSKTDGVARLRRHWVRALGAVAGSAGVRTVEDAVIYDAAGAPSRGTVTLYGPFAAKAGDGAWLRYLPSERAWRRLADDPGIPAGVVALDPSFGRLLAGYAERHSAWAWMKPAGVIGIFIGLVAAAALLLGFLRWTALALEERRVRRQLEDMENPREDNSLGRMLAAAKESTDELLEAKLDAAIVAERPGFERGVATLAVLAGIPTLLGLLGTVSGMIETFTVMSEHGSAEPGLLAGGIAEALVTTELGLVSAIPILLLHCAVKTKRDALFSHLEEAASTLAVREAAGCCGACRRDE</sequence>
<proteinExistence type="inferred from homology"/>
<comment type="similarity">
    <text evidence="6">Belongs to the exbB/tolQ family.</text>
</comment>
<dbReference type="Proteomes" id="UP000005835">
    <property type="component" value="Unassembled WGS sequence"/>
</dbReference>
<dbReference type="EMBL" id="ADMG01000020">
    <property type="protein sequence ID" value="EKB31551.1"/>
    <property type="molecule type" value="Genomic_DNA"/>
</dbReference>
<feature type="transmembrane region" description="Helical" evidence="8">
    <location>
        <begin position="336"/>
        <end position="359"/>
    </location>
</feature>
<keyword evidence="2" id="KW-1003">Cell membrane</keyword>
<dbReference type="eggNOG" id="COG0811">
    <property type="taxonomic scope" value="Bacteria"/>
</dbReference>
<evidence type="ECO:0000256" key="3">
    <source>
        <dbReference type="ARBA" id="ARBA00022692"/>
    </source>
</evidence>
<evidence type="ECO:0000313" key="12">
    <source>
        <dbReference type="Proteomes" id="UP000005835"/>
    </source>
</evidence>
<dbReference type="Pfam" id="PF01618">
    <property type="entry name" value="MotA_ExbB"/>
    <property type="match status" value="1"/>
</dbReference>
<name>K1JMW1_9BURK</name>
<feature type="chain" id="PRO_5003846391" description="MotA/TolQ/ExbB proton channel domain-containing protein" evidence="9">
    <location>
        <begin position="28"/>
        <end position="438"/>
    </location>
</feature>
<evidence type="ECO:0000256" key="9">
    <source>
        <dbReference type="SAM" id="SignalP"/>
    </source>
</evidence>
<keyword evidence="3 8" id="KW-0812">Transmembrane</keyword>
<evidence type="ECO:0000256" key="8">
    <source>
        <dbReference type="SAM" id="Phobius"/>
    </source>
</evidence>
<feature type="domain" description="MotA/TolQ/ExbB proton channel" evidence="10">
    <location>
        <begin position="309"/>
        <end position="416"/>
    </location>
</feature>
<keyword evidence="6" id="KW-0813">Transport</keyword>
<keyword evidence="7" id="KW-0175">Coiled coil</keyword>
<evidence type="ECO:0000256" key="4">
    <source>
        <dbReference type="ARBA" id="ARBA00022989"/>
    </source>
</evidence>
<feature type="transmembrane region" description="Helical" evidence="8">
    <location>
        <begin position="254"/>
        <end position="278"/>
    </location>
</feature>
<keyword evidence="6" id="KW-0653">Protein transport</keyword>
<dbReference type="OrthoDB" id="4045at2"/>
<dbReference type="GO" id="GO:0017038">
    <property type="term" value="P:protein import"/>
    <property type="evidence" value="ECO:0007669"/>
    <property type="project" value="TreeGrafter"/>
</dbReference>
<feature type="signal peptide" evidence="9">
    <location>
        <begin position="1"/>
        <end position="27"/>
    </location>
</feature>
<dbReference type="InterPro" id="IPR050790">
    <property type="entry name" value="ExbB/TolQ_transport"/>
</dbReference>
<keyword evidence="5 8" id="KW-0472">Membrane</keyword>
<evidence type="ECO:0000256" key="1">
    <source>
        <dbReference type="ARBA" id="ARBA00004651"/>
    </source>
</evidence>
<organism evidence="11 12">
    <name type="scientific">Sutterella wadsworthensis 2_1_59BFAA</name>
    <dbReference type="NCBI Taxonomy" id="742823"/>
    <lineage>
        <taxon>Bacteria</taxon>
        <taxon>Pseudomonadati</taxon>
        <taxon>Pseudomonadota</taxon>
        <taxon>Betaproteobacteria</taxon>
        <taxon>Burkholderiales</taxon>
        <taxon>Sutterellaceae</taxon>
        <taxon>Sutterella</taxon>
    </lineage>
</organism>
<evidence type="ECO:0000313" key="11">
    <source>
        <dbReference type="EMBL" id="EKB31551.1"/>
    </source>
</evidence>
<dbReference type="InterPro" id="IPR002898">
    <property type="entry name" value="MotA_ExbB_proton_chnl"/>
</dbReference>
<keyword evidence="9" id="KW-0732">Signal</keyword>
<evidence type="ECO:0000256" key="7">
    <source>
        <dbReference type="SAM" id="Coils"/>
    </source>
</evidence>
<dbReference type="STRING" id="742823.HMPREF9465_00819"/>
<reference evidence="11 12" key="1">
    <citation type="submission" date="2012-05" db="EMBL/GenBank/DDBJ databases">
        <title>The Genome Sequence of Sutterella wadsworthensis 2_1_59BFAA.</title>
        <authorList>
            <consortium name="The Broad Institute Genome Sequencing Platform"/>
            <person name="Earl A."/>
            <person name="Ward D."/>
            <person name="Feldgarden M."/>
            <person name="Gevers D."/>
            <person name="Daigneault M."/>
            <person name="Strauss J."/>
            <person name="Allen-Vercoe E."/>
            <person name="Walker B."/>
            <person name="Young S.K."/>
            <person name="Zeng Q."/>
            <person name="Gargeya S."/>
            <person name="Fitzgerald M."/>
            <person name="Haas B."/>
            <person name="Abouelleil A."/>
            <person name="Alvarado L."/>
            <person name="Arachchi H.M."/>
            <person name="Berlin A.M."/>
            <person name="Chapman S.B."/>
            <person name="Goldberg J."/>
            <person name="Griggs A."/>
            <person name="Gujja S."/>
            <person name="Hansen M."/>
            <person name="Howarth C."/>
            <person name="Imamovic A."/>
            <person name="Larimer J."/>
            <person name="McCowen C."/>
            <person name="Montmayeur A."/>
            <person name="Murphy C."/>
            <person name="Neiman D."/>
            <person name="Pearson M."/>
            <person name="Priest M."/>
            <person name="Roberts A."/>
            <person name="Saif S."/>
            <person name="Shea T."/>
            <person name="Sisk P."/>
            <person name="Sykes S."/>
            <person name="Wortman J."/>
            <person name="Nusbaum C."/>
            <person name="Birren B."/>
        </authorList>
    </citation>
    <scope>NUCLEOTIDE SEQUENCE [LARGE SCALE GENOMIC DNA]</scope>
    <source>
        <strain evidence="11 12">2_1_59BFAA</strain>
    </source>
</reference>
<dbReference type="PANTHER" id="PTHR30625:SF11">
    <property type="entry name" value="MOTA_TOLQ_EXBB PROTON CHANNEL DOMAIN-CONTAINING PROTEIN"/>
    <property type="match status" value="1"/>
</dbReference>
<dbReference type="PATRIC" id="fig|742823.3.peg.822"/>
<feature type="transmembrane region" description="Helical" evidence="8">
    <location>
        <begin position="379"/>
        <end position="400"/>
    </location>
</feature>
<evidence type="ECO:0000256" key="5">
    <source>
        <dbReference type="ARBA" id="ARBA00023136"/>
    </source>
</evidence>
<dbReference type="HOGENOM" id="CLU_047225_1_0_4"/>
<accession>K1JMW1</accession>
<dbReference type="GO" id="GO:0005886">
    <property type="term" value="C:plasma membrane"/>
    <property type="evidence" value="ECO:0007669"/>
    <property type="project" value="UniProtKB-SubCell"/>
</dbReference>
<evidence type="ECO:0000256" key="2">
    <source>
        <dbReference type="ARBA" id="ARBA00022475"/>
    </source>
</evidence>
<dbReference type="RefSeq" id="WP_005434417.1">
    <property type="nucleotide sequence ID" value="NZ_JH815515.1"/>
</dbReference>